<dbReference type="Gene3D" id="3.40.190.10">
    <property type="entry name" value="Periplasmic binding protein-like II"/>
    <property type="match status" value="2"/>
</dbReference>
<reference evidence="6 7" key="1">
    <citation type="submission" date="2017-06" db="EMBL/GenBank/DDBJ databases">
        <title>Yangia sp. YSBP01 complete genome sequence.</title>
        <authorList>
            <person name="Woo J.-H."/>
            <person name="Kim H.-S."/>
        </authorList>
    </citation>
    <scope>NUCLEOTIDE SEQUENCE [LARGE SCALE GENOMIC DNA]</scope>
    <source>
        <strain evidence="6 7">YSBP01</strain>
    </source>
</reference>
<dbReference type="SUPFAM" id="SSF46785">
    <property type="entry name" value="Winged helix' DNA-binding domain"/>
    <property type="match status" value="1"/>
</dbReference>
<dbReference type="InterPro" id="IPR005119">
    <property type="entry name" value="LysR_subst-bd"/>
</dbReference>
<dbReference type="AlphaFoldDB" id="A0A2U8HIF3"/>
<dbReference type="PANTHER" id="PTHR30126:SF2">
    <property type="entry name" value="HTH-TYPE TRANSCRIPTIONAL REGULATOR YJIE"/>
    <property type="match status" value="1"/>
</dbReference>
<dbReference type="OrthoDB" id="528082at2"/>
<evidence type="ECO:0000256" key="2">
    <source>
        <dbReference type="ARBA" id="ARBA00023015"/>
    </source>
</evidence>
<dbReference type="InterPro" id="IPR000847">
    <property type="entry name" value="LysR_HTH_N"/>
</dbReference>
<dbReference type="EMBL" id="CP022190">
    <property type="protein sequence ID" value="AWI85789.1"/>
    <property type="molecule type" value="Genomic_DNA"/>
</dbReference>
<comment type="similarity">
    <text evidence="1">Belongs to the LysR transcriptional regulatory family.</text>
</comment>
<feature type="domain" description="HTH lysR-type" evidence="5">
    <location>
        <begin position="1"/>
        <end position="58"/>
    </location>
</feature>
<dbReference type="PROSITE" id="PS50931">
    <property type="entry name" value="HTH_LYSR"/>
    <property type="match status" value="1"/>
</dbReference>
<dbReference type="KEGG" id="ypac:CEW88_19100"/>
<dbReference type="InterPro" id="IPR036390">
    <property type="entry name" value="WH_DNA-bd_sf"/>
</dbReference>
<keyword evidence="4" id="KW-0804">Transcription</keyword>
<keyword evidence="3" id="KW-0238">DNA-binding</keyword>
<evidence type="ECO:0000256" key="4">
    <source>
        <dbReference type="ARBA" id="ARBA00023163"/>
    </source>
</evidence>
<dbReference type="SUPFAM" id="SSF53850">
    <property type="entry name" value="Periplasmic binding protein-like II"/>
    <property type="match status" value="1"/>
</dbReference>
<dbReference type="GO" id="GO:0003700">
    <property type="term" value="F:DNA-binding transcription factor activity"/>
    <property type="evidence" value="ECO:0007669"/>
    <property type="project" value="InterPro"/>
</dbReference>
<dbReference type="Proteomes" id="UP000244915">
    <property type="component" value="Chromosome 2"/>
</dbReference>
<accession>A0A2U8HIF3</accession>
<sequence length="321" mass="35419">MELKLLEDFVCLSDVRNFSRAAQMRNITQSTLSKRIRSLEHWVGAPLIDRSSYPVQLTTEGRVMIRQARDLVQQFTNLRSGIRGVSEQPRDQVNILAMHTLRVTFLPDWKAAIEAAIGKFAEAPIPANAAYSDTIRMFNNGESDLLLTYVHPAVTMGLDPRDLDRITLGTERILPVSAPNADGRPLHNLDSGDVVRFLSYGTQSFFAQVLAPLLREKLVAMNVVAANAMSVGLHSLALVGAGVAWVPESLVAEDLRSGRLVLAGNQDWTLEAEIAMYRKKGNHRPIEERIWDAAERLAGASLHRQLANGPIAPARLSAARD</sequence>
<evidence type="ECO:0000313" key="6">
    <source>
        <dbReference type="EMBL" id="AWI85789.1"/>
    </source>
</evidence>
<proteinExistence type="inferred from homology"/>
<dbReference type="Gene3D" id="1.10.10.10">
    <property type="entry name" value="Winged helix-like DNA-binding domain superfamily/Winged helix DNA-binding domain"/>
    <property type="match status" value="1"/>
</dbReference>
<dbReference type="PRINTS" id="PR00039">
    <property type="entry name" value="HTHLYSR"/>
</dbReference>
<organism evidence="6 7">
    <name type="scientific">Alloyangia pacifica</name>
    <dbReference type="NCBI Taxonomy" id="311180"/>
    <lineage>
        <taxon>Bacteria</taxon>
        <taxon>Pseudomonadati</taxon>
        <taxon>Pseudomonadota</taxon>
        <taxon>Alphaproteobacteria</taxon>
        <taxon>Rhodobacterales</taxon>
        <taxon>Roseobacteraceae</taxon>
        <taxon>Alloyangia</taxon>
    </lineage>
</organism>
<keyword evidence="2" id="KW-0805">Transcription regulation</keyword>
<name>A0A2U8HIF3_9RHOB</name>
<dbReference type="GO" id="GO:0000976">
    <property type="term" value="F:transcription cis-regulatory region binding"/>
    <property type="evidence" value="ECO:0007669"/>
    <property type="project" value="TreeGrafter"/>
</dbReference>
<dbReference type="PANTHER" id="PTHR30126">
    <property type="entry name" value="HTH-TYPE TRANSCRIPTIONAL REGULATOR"/>
    <property type="match status" value="1"/>
</dbReference>
<evidence type="ECO:0000256" key="3">
    <source>
        <dbReference type="ARBA" id="ARBA00023125"/>
    </source>
</evidence>
<gene>
    <name evidence="6" type="ORF">CEW88_19100</name>
</gene>
<evidence type="ECO:0000313" key="7">
    <source>
        <dbReference type="Proteomes" id="UP000244915"/>
    </source>
</evidence>
<protein>
    <submittedName>
        <fullName evidence="6">LysR family transcriptional regulator</fullName>
    </submittedName>
</protein>
<evidence type="ECO:0000256" key="1">
    <source>
        <dbReference type="ARBA" id="ARBA00009437"/>
    </source>
</evidence>
<dbReference type="Pfam" id="PF00126">
    <property type="entry name" value="HTH_1"/>
    <property type="match status" value="1"/>
</dbReference>
<dbReference type="InterPro" id="IPR036388">
    <property type="entry name" value="WH-like_DNA-bd_sf"/>
</dbReference>
<dbReference type="RefSeq" id="WP_108969782.1">
    <property type="nucleotide sequence ID" value="NZ_CP022190.1"/>
</dbReference>
<evidence type="ECO:0000259" key="5">
    <source>
        <dbReference type="PROSITE" id="PS50931"/>
    </source>
</evidence>
<dbReference type="Pfam" id="PF03466">
    <property type="entry name" value="LysR_substrate"/>
    <property type="match status" value="1"/>
</dbReference>